<dbReference type="InterPro" id="IPR028992">
    <property type="entry name" value="Hedgehog/Intein_dom"/>
</dbReference>
<dbReference type="EMBL" id="MN740325">
    <property type="protein sequence ID" value="QHU00307.1"/>
    <property type="molecule type" value="Genomic_DNA"/>
</dbReference>
<dbReference type="InterPro" id="IPR036844">
    <property type="entry name" value="Hint_dom_sf"/>
</dbReference>
<feature type="domain" description="Hedgehog/Intein (Hint)" evidence="1">
    <location>
        <begin position="490"/>
        <end position="615"/>
    </location>
</feature>
<accession>A0A6C0J6T7</accession>
<reference evidence="2" key="1">
    <citation type="journal article" date="2020" name="Nature">
        <title>Giant virus diversity and host interactions through global metagenomics.</title>
        <authorList>
            <person name="Schulz F."/>
            <person name="Roux S."/>
            <person name="Paez-Espino D."/>
            <person name="Jungbluth S."/>
            <person name="Walsh D.A."/>
            <person name="Denef V.J."/>
            <person name="McMahon K.D."/>
            <person name="Konstantinidis K.T."/>
            <person name="Eloe-Fadrosh E.A."/>
            <person name="Kyrpides N.C."/>
            <person name="Woyke T."/>
        </authorList>
    </citation>
    <scope>NUCLEOTIDE SEQUENCE</scope>
    <source>
        <strain evidence="2">GVMAG-M-3300025860-12</strain>
    </source>
</reference>
<dbReference type="Pfam" id="PF13403">
    <property type="entry name" value="Hint_2"/>
    <property type="match status" value="1"/>
</dbReference>
<sequence>MNCQGYYQFYENSGNQLYDYYGKNHLIYYKSKLPLENWYNKNNSKGLLLNNYLTKKLDTIYDRSFTIFLKIRFLDNNLYIENKNYIIFNSLEPISNDKSFGILLKRIKNKYYYQIKLDDLCNNVCYYDIAELDKIDINQSHCLCVMWDENKMSFTTIFVSSNNIIEHKNLIIYNYSYDPTDEYFNGYMPDDDGIDVYTLEIKNITLGYKDIDNNTFLKSLITSFRIEPKIFNFSEILNFFNYDFIKFKKDYFNGSNYFDILNGFSLQDSTNSDNIHFKYNNNEKMCIFNTQGIQNYGHKKNNKSYLFTDNIDDFFYYKNIYNNEYSYSITFWIKGILKDNSTFFSMIFPTNNKEIITLDANIEYIDNKTYKYYIIIARRDIKHNIIKDSKIVHDIGIINNEYKWDYICICYDNFRNENFKGEIKTFLNSNIINNSKMLNDLELKKNTIIHLGVNSQKNKKFVGFMSGIQIYNYLIDIIQVEYNFKRLDNCYHPDTNILTDKGYINITKLKRGDMIKTLLSYKKLARLIITPVKNYGDDYIVFDVSSLGPHIPDRKLIITKGHPIYYKGNFYNPEDFVNNMTYNVYLNKINIKKLYHLQFEEHEIIYSNNLLTTSLPSNTIFLNLYLPKNLYFDKKKFNRNNIGKHYPPYFLHEDPIPLNKLDFDNNF</sequence>
<dbReference type="SUPFAM" id="SSF51294">
    <property type="entry name" value="Hedgehog/intein (Hint) domain"/>
    <property type="match status" value="1"/>
</dbReference>
<dbReference type="InterPro" id="IPR013320">
    <property type="entry name" value="ConA-like_dom_sf"/>
</dbReference>
<dbReference type="Gene3D" id="2.60.120.200">
    <property type="match status" value="1"/>
</dbReference>
<name>A0A6C0J6T7_9ZZZZ</name>
<evidence type="ECO:0000313" key="2">
    <source>
        <dbReference type="EMBL" id="QHU00307.1"/>
    </source>
</evidence>
<proteinExistence type="predicted"/>
<evidence type="ECO:0000259" key="1">
    <source>
        <dbReference type="Pfam" id="PF13403"/>
    </source>
</evidence>
<protein>
    <recommendedName>
        <fullName evidence="1">Hedgehog/Intein (Hint) domain-containing protein</fullName>
    </recommendedName>
</protein>
<dbReference type="SUPFAM" id="SSF49899">
    <property type="entry name" value="Concanavalin A-like lectins/glucanases"/>
    <property type="match status" value="1"/>
</dbReference>
<organism evidence="2">
    <name type="scientific">viral metagenome</name>
    <dbReference type="NCBI Taxonomy" id="1070528"/>
    <lineage>
        <taxon>unclassified sequences</taxon>
        <taxon>metagenomes</taxon>
        <taxon>organismal metagenomes</taxon>
    </lineage>
</organism>
<dbReference type="AlphaFoldDB" id="A0A6C0J6T7"/>